<dbReference type="Pfam" id="PF12697">
    <property type="entry name" value="Abhydrolase_6"/>
    <property type="match status" value="1"/>
</dbReference>
<name>A0A2U1F9T1_9PSEU</name>
<dbReference type="AlphaFoldDB" id="A0A2U1F9T1"/>
<feature type="region of interest" description="Disordered" evidence="1">
    <location>
        <begin position="106"/>
        <end position="173"/>
    </location>
</feature>
<feature type="compositionally biased region" description="Basic and acidic residues" evidence="1">
    <location>
        <begin position="111"/>
        <end position="128"/>
    </location>
</feature>
<dbReference type="InterPro" id="IPR000073">
    <property type="entry name" value="AB_hydrolase_1"/>
</dbReference>
<comment type="caution">
    <text evidence="3">The sequence shown here is derived from an EMBL/GenBank/DDBJ whole genome shotgun (WGS) entry which is preliminary data.</text>
</comment>
<evidence type="ECO:0000313" key="4">
    <source>
        <dbReference type="Proteomes" id="UP000245639"/>
    </source>
</evidence>
<accession>A0A2U1F9T1</accession>
<dbReference type="EMBL" id="QEKW01000007">
    <property type="protein sequence ID" value="PVZ08941.1"/>
    <property type="molecule type" value="Genomic_DNA"/>
</dbReference>
<dbReference type="Proteomes" id="UP000245639">
    <property type="component" value="Unassembled WGS sequence"/>
</dbReference>
<reference evidence="3 4" key="1">
    <citation type="submission" date="2018-04" db="EMBL/GenBank/DDBJ databases">
        <title>Genomic Encyclopedia of Type Strains, Phase IV (KMG-IV): sequencing the most valuable type-strain genomes for metagenomic binning, comparative biology and taxonomic classification.</title>
        <authorList>
            <person name="Goeker M."/>
        </authorList>
    </citation>
    <scope>NUCLEOTIDE SEQUENCE [LARGE SCALE GENOMIC DNA]</scope>
    <source>
        <strain evidence="3 4">DSM 45771</strain>
    </source>
</reference>
<evidence type="ECO:0000256" key="1">
    <source>
        <dbReference type="SAM" id="MobiDB-lite"/>
    </source>
</evidence>
<dbReference type="InterPro" id="IPR029058">
    <property type="entry name" value="AB_hydrolase_fold"/>
</dbReference>
<organism evidence="3 4">
    <name type="scientific">Actinomycetospora cinnamomea</name>
    <dbReference type="NCBI Taxonomy" id="663609"/>
    <lineage>
        <taxon>Bacteria</taxon>
        <taxon>Bacillati</taxon>
        <taxon>Actinomycetota</taxon>
        <taxon>Actinomycetes</taxon>
        <taxon>Pseudonocardiales</taxon>
        <taxon>Pseudonocardiaceae</taxon>
        <taxon>Actinomycetospora</taxon>
    </lineage>
</organism>
<dbReference type="Gene3D" id="3.40.50.1820">
    <property type="entry name" value="alpha/beta hydrolase"/>
    <property type="match status" value="1"/>
</dbReference>
<evidence type="ECO:0000313" key="3">
    <source>
        <dbReference type="EMBL" id="PVZ08941.1"/>
    </source>
</evidence>
<sequence length="173" mass="18479">MAPVTTWLLLPGAGGAGWYWHRVIEILAARGDEAIAVDLPAEDPTAGIERYAEVALAALGDRSDPVVVGQSLGGFTAVEVARRRPVERVVLVNAMIPAVGETPGQWWTRSGHREAKEAAVRAAGREEAGFDPATSSSTTSRRRSWPRARRTSATSPTGPSPTAGRCRRGRRCP</sequence>
<gene>
    <name evidence="3" type="ORF">C8D89_107103</name>
</gene>
<proteinExistence type="predicted"/>
<dbReference type="SUPFAM" id="SSF53474">
    <property type="entry name" value="alpha/beta-Hydrolases"/>
    <property type="match status" value="1"/>
</dbReference>
<feature type="compositionally biased region" description="Basic residues" evidence="1">
    <location>
        <begin position="140"/>
        <end position="150"/>
    </location>
</feature>
<feature type="domain" description="AB hydrolase-1" evidence="2">
    <location>
        <begin position="8"/>
        <end position="160"/>
    </location>
</feature>
<evidence type="ECO:0000259" key="2">
    <source>
        <dbReference type="Pfam" id="PF12697"/>
    </source>
</evidence>
<protein>
    <submittedName>
        <fullName evidence="3">Alpha/beta hydrolase family protein</fullName>
    </submittedName>
</protein>
<keyword evidence="3" id="KW-0378">Hydrolase</keyword>
<keyword evidence="4" id="KW-1185">Reference proteome</keyword>
<feature type="compositionally biased region" description="Low complexity" evidence="1">
    <location>
        <begin position="151"/>
        <end position="164"/>
    </location>
</feature>
<dbReference type="GO" id="GO:0016787">
    <property type="term" value="F:hydrolase activity"/>
    <property type="evidence" value="ECO:0007669"/>
    <property type="project" value="UniProtKB-KW"/>
</dbReference>